<reference evidence="1" key="1">
    <citation type="journal article" date="2023" name="Mol. Phylogenet. Evol.">
        <title>Genome-scale phylogeny and comparative genomics of the fungal order Sordariales.</title>
        <authorList>
            <person name="Hensen N."/>
            <person name="Bonometti L."/>
            <person name="Westerberg I."/>
            <person name="Brannstrom I.O."/>
            <person name="Guillou S."/>
            <person name="Cros-Aarteil S."/>
            <person name="Calhoun S."/>
            <person name="Haridas S."/>
            <person name="Kuo A."/>
            <person name="Mondo S."/>
            <person name="Pangilinan J."/>
            <person name="Riley R."/>
            <person name="LaButti K."/>
            <person name="Andreopoulos B."/>
            <person name="Lipzen A."/>
            <person name="Chen C."/>
            <person name="Yan M."/>
            <person name="Daum C."/>
            <person name="Ng V."/>
            <person name="Clum A."/>
            <person name="Steindorff A."/>
            <person name="Ohm R.A."/>
            <person name="Martin F."/>
            <person name="Silar P."/>
            <person name="Natvig D.O."/>
            <person name="Lalanne C."/>
            <person name="Gautier V."/>
            <person name="Ament-Velasquez S.L."/>
            <person name="Kruys A."/>
            <person name="Hutchinson M.I."/>
            <person name="Powell A.J."/>
            <person name="Barry K."/>
            <person name="Miller A.N."/>
            <person name="Grigoriev I.V."/>
            <person name="Debuchy R."/>
            <person name="Gladieux P."/>
            <person name="Hiltunen Thoren M."/>
            <person name="Johannesson H."/>
        </authorList>
    </citation>
    <scope>NUCLEOTIDE SEQUENCE</scope>
    <source>
        <strain evidence="1">CBS 955.72</strain>
    </source>
</reference>
<comment type="caution">
    <text evidence="1">The sequence shown here is derived from an EMBL/GenBank/DDBJ whole genome shotgun (WGS) entry which is preliminary data.</text>
</comment>
<accession>A0AAJ0MDS7</accession>
<dbReference type="Proteomes" id="UP001275084">
    <property type="component" value="Unassembled WGS sequence"/>
</dbReference>
<protein>
    <submittedName>
        <fullName evidence="1">Uncharacterized protein</fullName>
    </submittedName>
</protein>
<keyword evidence="2" id="KW-1185">Reference proteome</keyword>
<evidence type="ECO:0000313" key="1">
    <source>
        <dbReference type="EMBL" id="KAK3352702.1"/>
    </source>
</evidence>
<gene>
    <name evidence="1" type="ORF">B0T25DRAFT_190884</name>
</gene>
<organism evidence="1 2">
    <name type="scientific">Lasiosphaeria hispida</name>
    <dbReference type="NCBI Taxonomy" id="260671"/>
    <lineage>
        <taxon>Eukaryota</taxon>
        <taxon>Fungi</taxon>
        <taxon>Dikarya</taxon>
        <taxon>Ascomycota</taxon>
        <taxon>Pezizomycotina</taxon>
        <taxon>Sordariomycetes</taxon>
        <taxon>Sordariomycetidae</taxon>
        <taxon>Sordariales</taxon>
        <taxon>Lasiosphaeriaceae</taxon>
        <taxon>Lasiosphaeria</taxon>
    </lineage>
</organism>
<evidence type="ECO:0000313" key="2">
    <source>
        <dbReference type="Proteomes" id="UP001275084"/>
    </source>
</evidence>
<dbReference type="EMBL" id="JAUIQD010000004">
    <property type="protein sequence ID" value="KAK3352702.1"/>
    <property type="molecule type" value="Genomic_DNA"/>
</dbReference>
<dbReference type="AlphaFoldDB" id="A0AAJ0MDS7"/>
<sequence length="228" mass="24723">MLRRAQMAQMAQEHARLHAPVHKAMVEAAKARKPSALLQAKVEAQAKAGVAVQNARQWNQARAGAQQATLEAQKMGDVGAVPAQQLPHHQPDNVAPHPGYHELEADMLGDWEDWDGWEQPEQKPNVNAAVQHNQPGLRMAGLPVGWSPQNGAILQEPVLQNGENFTGLHGFIENNRHQGARHDIIDLTGDDDAADHVHAMNPFAPRVHPAVNFYYGLGGLGKGVGNPA</sequence>
<reference evidence="1" key="2">
    <citation type="submission" date="2023-06" db="EMBL/GenBank/DDBJ databases">
        <authorList>
            <consortium name="Lawrence Berkeley National Laboratory"/>
            <person name="Haridas S."/>
            <person name="Hensen N."/>
            <person name="Bonometti L."/>
            <person name="Westerberg I."/>
            <person name="Brannstrom I.O."/>
            <person name="Guillou S."/>
            <person name="Cros-Aarteil S."/>
            <person name="Calhoun S."/>
            <person name="Kuo A."/>
            <person name="Mondo S."/>
            <person name="Pangilinan J."/>
            <person name="Riley R."/>
            <person name="Labutti K."/>
            <person name="Andreopoulos B."/>
            <person name="Lipzen A."/>
            <person name="Chen C."/>
            <person name="Yanf M."/>
            <person name="Daum C."/>
            <person name="Ng V."/>
            <person name="Clum A."/>
            <person name="Steindorff A."/>
            <person name="Ohm R."/>
            <person name="Martin F."/>
            <person name="Silar P."/>
            <person name="Natvig D."/>
            <person name="Lalanne C."/>
            <person name="Gautier V."/>
            <person name="Ament-Velasquez S.L."/>
            <person name="Kruys A."/>
            <person name="Hutchinson M.I."/>
            <person name="Powell A.J."/>
            <person name="Barry K."/>
            <person name="Miller A.N."/>
            <person name="Grigoriev I.V."/>
            <person name="Debuchy R."/>
            <person name="Gladieux P."/>
            <person name="Thoren M.H."/>
            <person name="Johannesson H."/>
        </authorList>
    </citation>
    <scope>NUCLEOTIDE SEQUENCE</scope>
    <source>
        <strain evidence="1">CBS 955.72</strain>
    </source>
</reference>
<name>A0AAJ0MDS7_9PEZI</name>
<proteinExistence type="predicted"/>